<dbReference type="EMBL" id="CP026925">
    <property type="protein sequence ID" value="AVH44025.1"/>
    <property type="molecule type" value="Genomic_DNA"/>
</dbReference>
<proteinExistence type="predicted"/>
<dbReference type="Pfam" id="PF08808">
    <property type="entry name" value="RES"/>
    <property type="match status" value="1"/>
</dbReference>
<gene>
    <name evidence="2" type="ORF">At1D1609_39780</name>
</gene>
<name>A0A2L2LI68_AGRTU</name>
<sequence>MRFTGVVYRAYQPKWAFSPLSGDGAKKVGGRFNEEGVPALYTSLEMDTAIREFAQGMSPLQPFTMAAIEVDCDHICDLRDETSRRAEGVDLRDLASAWADARDQLETAIANGVSPLPTVPTWEVVRTMRARGYAGILVPSFVDAPRHKGDNLVFWEWGGFPHKVTVIDDNNALPVDQSSWTAGV</sequence>
<dbReference type="AlphaFoldDB" id="A0A2L2LI68"/>
<organism evidence="2 3">
    <name type="scientific">Agrobacterium tumefaciens</name>
    <dbReference type="NCBI Taxonomy" id="358"/>
    <lineage>
        <taxon>Bacteria</taxon>
        <taxon>Pseudomonadati</taxon>
        <taxon>Pseudomonadota</taxon>
        <taxon>Alphaproteobacteria</taxon>
        <taxon>Hyphomicrobiales</taxon>
        <taxon>Rhizobiaceae</taxon>
        <taxon>Rhizobium/Agrobacterium group</taxon>
        <taxon>Agrobacterium</taxon>
        <taxon>Agrobacterium tumefaciens complex</taxon>
    </lineage>
</organism>
<dbReference type="InterPro" id="IPR014914">
    <property type="entry name" value="RES_dom"/>
</dbReference>
<feature type="domain" description="RES" evidence="1">
    <location>
        <begin position="19"/>
        <end position="166"/>
    </location>
</feature>
<evidence type="ECO:0000313" key="3">
    <source>
        <dbReference type="Proteomes" id="UP000237717"/>
    </source>
</evidence>
<dbReference type="SMART" id="SM00953">
    <property type="entry name" value="RES"/>
    <property type="match status" value="1"/>
</dbReference>
<dbReference type="RefSeq" id="WP_104679794.1">
    <property type="nucleotide sequence ID" value="NZ_CP026925.1"/>
</dbReference>
<dbReference type="Proteomes" id="UP000237717">
    <property type="component" value="Chromosome II"/>
</dbReference>
<evidence type="ECO:0000259" key="1">
    <source>
        <dbReference type="SMART" id="SM00953"/>
    </source>
</evidence>
<protein>
    <recommendedName>
        <fullName evidence="1">RES domain-containing protein</fullName>
    </recommendedName>
</protein>
<reference evidence="2 3" key="1">
    <citation type="submission" date="2018-02" db="EMBL/GenBank/DDBJ databases">
        <title>Complete genome sequence of Agrobacterium tumefaciens 1D1609.</title>
        <authorList>
            <person name="Cho S.-T."/>
            <person name="Haryono M."/>
            <person name="Chang H.-H."/>
            <person name="Santos M.N."/>
            <person name="Lai E.-M."/>
            <person name="Kuo C.-H."/>
        </authorList>
    </citation>
    <scope>NUCLEOTIDE SEQUENCE [LARGE SCALE GENOMIC DNA]</scope>
    <source>
        <strain evidence="2 3">1D1609</strain>
    </source>
</reference>
<accession>A0A2L2LI68</accession>
<evidence type="ECO:0000313" key="2">
    <source>
        <dbReference type="EMBL" id="AVH44025.1"/>
    </source>
</evidence>